<dbReference type="PANTHER" id="PTHR43280">
    <property type="entry name" value="ARAC-FAMILY TRANSCRIPTIONAL REGULATOR"/>
    <property type="match status" value="1"/>
</dbReference>
<dbReference type="InterPro" id="IPR018062">
    <property type="entry name" value="HTH_AraC-typ_CS"/>
</dbReference>
<evidence type="ECO:0000313" key="6">
    <source>
        <dbReference type="Proteomes" id="UP000638732"/>
    </source>
</evidence>
<feature type="domain" description="HTH araC/xylS-type" evidence="4">
    <location>
        <begin position="20"/>
        <end position="124"/>
    </location>
</feature>
<evidence type="ECO:0000256" key="3">
    <source>
        <dbReference type="ARBA" id="ARBA00023163"/>
    </source>
</evidence>
<name>A0A965ZDJ1_9SPHI</name>
<organism evidence="5 6">
    <name type="scientific">Mucilaginibacter agri</name>
    <dbReference type="NCBI Taxonomy" id="2695265"/>
    <lineage>
        <taxon>Bacteria</taxon>
        <taxon>Pseudomonadati</taxon>
        <taxon>Bacteroidota</taxon>
        <taxon>Sphingobacteriia</taxon>
        <taxon>Sphingobacteriales</taxon>
        <taxon>Sphingobacteriaceae</taxon>
        <taxon>Mucilaginibacter</taxon>
    </lineage>
</organism>
<keyword evidence="6" id="KW-1185">Reference proteome</keyword>
<dbReference type="EMBL" id="WWEO01000039">
    <property type="protein sequence ID" value="NCD68735.1"/>
    <property type="molecule type" value="Genomic_DNA"/>
</dbReference>
<dbReference type="PANTHER" id="PTHR43280:SF29">
    <property type="entry name" value="ARAC-FAMILY TRANSCRIPTIONAL REGULATOR"/>
    <property type="match status" value="1"/>
</dbReference>
<dbReference type="GO" id="GO:0043565">
    <property type="term" value="F:sequence-specific DNA binding"/>
    <property type="evidence" value="ECO:0007669"/>
    <property type="project" value="InterPro"/>
</dbReference>
<accession>A0A965ZDJ1</accession>
<dbReference type="AlphaFoldDB" id="A0A965ZDJ1"/>
<keyword evidence="1" id="KW-0805">Transcription regulation</keyword>
<reference evidence="5" key="1">
    <citation type="submission" date="2020-01" db="EMBL/GenBank/DDBJ databases">
        <authorList>
            <person name="Seo Y.L."/>
        </authorList>
    </citation>
    <scope>NUCLEOTIDE SEQUENCE</scope>
    <source>
        <strain evidence="5">R11</strain>
    </source>
</reference>
<keyword evidence="2" id="KW-0238">DNA-binding</keyword>
<sequence length="127" mass="14653">MMIAAAPNTYRQNPEELLIQDLEQYMTQHKAFKSKRLSINDVAIETRIPAKKLSGIINNHYHQRFTDWINTYRVNHVIGLLQTDIWTRFTLEGIATEAGFASRSAFFASFKKITGRTATEYLKRSAN</sequence>
<reference evidence="5" key="2">
    <citation type="submission" date="2020-10" db="EMBL/GenBank/DDBJ databases">
        <title>Mucilaginibacter sp. nov., isolated from soil.</title>
        <authorList>
            <person name="Jeon C.O."/>
        </authorList>
    </citation>
    <scope>NUCLEOTIDE SEQUENCE</scope>
    <source>
        <strain evidence="5">R11</strain>
    </source>
</reference>
<evidence type="ECO:0000256" key="2">
    <source>
        <dbReference type="ARBA" id="ARBA00023125"/>
    </source>
</evidence>
<gene>
    <name evidence="5" type="ORF">GSY63_05150</name>
</gene>
<evidence type="ECO:0000313" key="5">
    <source>
        <dbReference type="EMBL" id="NCD68735.1"/>
    </source>
</evidence>
<dbReference type="PROSITE" id="PS01124">
    <property type="entry name" value="HTH_ARAC_FAMILY_2"/>
    <property type="match status" value="1"/>
</dbReference>
<dbReference type="InterPro" id="IPR009057">
    <property type="entry name" value="Homeodomain-like_sf"/>
</dbReference>
<dbReference type="PROSITE" id="PS00041">
    <property type="entry name" value="HTH_ARAC_FAMILY_1"/>
    <property type="match status" value="1"/>
</dbReference>
<comment type="caution">
    <text evidence="5">The sequence shown here is derived from an EMBL/GenBank/DDBJ whole genome shotgun (WGS) entry which is preliminary data.</text>
</comment>
<dbReference type="SUPFAM" id="SSF46689">
    <property type="entry name" value="Homeodomain-like"/>
    <property type="match status" value="1"/>
</dbReference>
<keyword evidence="3" id="KW-0804">Transcription</keyword>
<protein>
    <submittedName>
        <fullName evidence="5">Helix-turn-helix domain-containing protein</fullName>
    </submittedName>
</protein>
<dbReference type="GO" id="GO:0003700">
    <property type="term" value="F:DNA-binding transcription factor activity"/>
    <property type="evidence" value="ECO:0007669"/>
    <property type="project" value="InterPro"/>
</dbReference>
<dbReference type="InterPro" id="IPR018060">
    <property type="entry name" value="HTH_AraC"/>
</dbReference>
<dbReference type="Gene3D" id="1.10.10.60">
    <property type="entry name" value="Homeodomain-like"/>
    <property type="match status" value="2"/>
</dbReference>
<proteinExistence type="predicted"/>
<dbReference type="Proteomes" id="UP000638732">
    <property type="component" value="Unassembled WGS sequence"/>
</dbReference>
<dbReference type="SMART" id="SM00342">
    <property type="entry name" value="HTH_ARAC"/>
    <property type="match status" value="1"/>
</dbReference>
<evidence type="ECO:0000256" key="1">
    <source>
        <dbReference type="ARBA" id="ARBA00023015"/>
    </source>
</evidence>
<dbReference type="RefSeq" id="WP_166584754.1">
    <property type="nucleotide sequence ID" value="NZ_WWEO01000039.1"/>
</dbReference>
<dbReference type="Pfam" id="PF12833">
    <property type="entry name" value="HTH_18"/>
    <property type="match status" value="1"/>
</dbReference>
<evidence type="ECO:0000259" key="4">
    <source>
        <dbReference type="PROSITE" id="PS01124"/>
    </source>
</evidence>